<dbReference type="Proteomes" id="UP001165960">
    <property type="component" value="Unassembled WGS sequence"/>
</dbReference>
<protein>
    <submittedName>
        <fullName evidence="1">Uncharacterized protein</fullName>
    </submittedName>
</protein>
<name>A0ACC2TTX6_9FUNG</name>
<comment type="caution">
    <text evidence="1">The sequence shown here is derived from an EMBL/GenBank/DDBJ whole genome shotgun (WGS) entry which is preliminary data.</text>
</comment>
<dbReference type="EMBL" id="QTSX02002162">
    <property type="protein sequence ID" value="KAJ9078118.1"/>
    <property type="molecule type" value="Genomic_DNA"/>
</dbReference>
<reference evidence="1" key="1">
    <citation type="submission" date="2022-04" db="EMBL/GenBank/DDBJ databases">
        <title>Genome of the entomopathogenic fungus Entomophthora muscae.</title>
        <authorList>
            <person name="Elya C."/>
            <person name="Lovett B.R."/>
            <person name="Lee E."/>
            <person name="Macias A.M."/>
            <person name="Hajek A.E."/>
            <person name="De Bivort B.L."/>
            <person name="Kasson M.T."/>
            <person name="De Fine Licht H.H."/>
            <person name="Stajich J.E."/>
        </authorList>
    </citation>
    <scope>NUCLEOTIDE SEQUENCE</scope>
    <source>
        <strain evidence="1">Berkeley</strain>
    </source>
</reference>
<evidence type="ECO:0000313" key="2">
    <source>
        <dbReference type="Proteomes" id="UP001165960"/>
    </source>
</evidence>
<evidence type="ECO:0000313" key="1">
    <source>
        <dbReference type="EMBL" id="KAJ9078118.1"/>
    </source>
</evidence>
<gene>
    <name evidence="1" type="ORF">DSO57_1010050</name>
</gene>
<keyword evidence="2" id="KW-1185">Reference proteome</keyword>
<accession>A0ACC2TTX6</accession>
<sequence>MDPSRPPAPLPTVGCLPGAPYGPIHFTEYPLKPKYKDFTFEKIIEQDCLVQKKKKIPILRFKPHPSSGWQPVSFQAQVRDIFFGEASEPHQHSTFYAQTLLLGKFFCPANEINNQNKVPAIFQAAVNETLPTLP</sequence>
<organism evidence="1 2">
    <name type="scientific">Entomophthora muscae</name>
    <dbReference type="NCBI Taxonomy" id="34485"/>
    <lineage>
        <taxon>Eukaryota</taxon>
        <taxon>Fungi</taxon>
        <taxon>Fungi incertae sedis</taxon>
        <taxon>Zoopagomycota</taxon>
        <taxon>Entomophthoromycotina</taxon>
        <taxon>Entomophthoromycetes</taxon>
        <taxon>Entomophthorales</taxon>
        <taxon>Entomophthoraceae</taxon>
        <taxon>Entomophthora</taxon>
    </lineage>
</organism>
<proteinExistence type="predicted"/>